<feature type="region of interest" description="Disordered" evidence="23">
    <location>
        <begin position="1"/>
        <end position="94"/>
    </location>
</feature>
<name>A0A3M6UIY9_POCDA</name>
<dbReference type="FunFam" id="3.40.50.300:FF:000789">
    <property type="entry name" value="DNA replication ATP-dependent helicase/nuclease DNA2"/>
    <property type="match status" value="1"/>
</dbReference>
<comment type="similarity">
    <text evidence="3 22">Belongs to the DNA2/NAM7 helicase family.</text>
</comment>
<feature type="compositionally biased region" description="Polar residues" evidence="23">
    <location>
        <begin position="40"/>
        <end position="50"/>
    </location>
</feature>
<feature type="domain" description="DNA2/NAM7 helicase-like C-terminal" evidence="26">
    <location>
        <begin position="1412"/>
        <end position="1628"/>
    </location>
</feature>
<keyword evidence="12 22" id="KW-0347">Helicase</keyword>
<dbReference type="InterPro" id="IPR026851">
    <property type="entry name" value="Dna2/JHS1_DEXXQ-box"/>
</dbReference>
<dbReference type="GO" id="GO:0017108">
    <property type="term" value="F:5'-flap endonuclease activity"/>
    <property type="evidence" value="ECO:0007669"/>
    <property type="project" value="UniProtKB-UniRule"/>
</dbReference>
<evidence type="ECO:0000256" key="4">
    <source>
        <dbReference type="ARBA" id="ARBA00022485"/>
    </source>
</evidence>
<dbReference type="CDD" id="cd22318">
    <property type="entry name" value="DNA2_N-like"/>
    <property type="match status" value="1"/>
</dbReference>
<keyword evidence="29" id="KW-1185">Reference proteome</keyword>
<dbReference type="GO" id="GO:0003677">
    <property type="term" value="F:DNA binding"/>
    <property type="evidence" value="ECO:0007669"/>
    <property type="project" value="UniProtKB-UniRule"/>
</dbReference>
<keyword evidence="5 22" id="KW-0235">DNA replication</keyword>
<feature type="compositionally biased region" description="Basic residues" evidence="23">
    <location>
        <begin position="52"/>
        <end position="62"/>
    </location>
</feature>
<keyword evidence="15 22" id="KW-0411">Iron-sulfur</keyword>
<keyword evidence="22" id="KW-0158">Chromosome</keyword>
<dbReference type="CDD" id="cd18808">
    <property type="entry name" value="SF1_C_Upf1"/>
    <property type="match status" value="1"/>
</dbReference>
<evidence type="ECO:0000256" key="13">
    <source>
        <dbReference type="ARBA" id="ARBA00022840"/>
    </source>
</evidence>
<comment type="function">
    <text evidence="22">Key enzyme involved in DNA replication and DNA repair. Involved in Okazaki fragments processing by cleaving long flaps that escape FEN1: flaps that are longer than 27 nucleotides are coated by replication protein A complex (RPA), leading to recruit DNA2 which cleaves the flap until it is too short to bind RPA and becomes a substrate for FEN1. Also involved in 5'-end resection of DNA during double-strand break (DSB) repair by mediating the cleavage of 5'-ssDNA.</text>
</comment>
<keyword evidence="19 22" id="KW-0539">Nucleus</keyword>
<evidence type="ECO:0000256" key="2">
    <source>
        <dbReference type="ARBA" id="ARBA00004173"/>
    </source>
</evidence>
<feature type="domain" description="DNA2/NAM7 helicase helicase" evidence="25">
    <location>
        <begin position="1337"/>
        <end position="1404"/>
    </location>
</feature>
<dbReference type="Pfam" id="PF13087">
    <property type="entry name" value="AAA_12"/>
    <property type="match status" value="1"/>
</dbReference>
<feature type="domain" description="DNA replication factor Dna2 N-terminal" evidence="24">
    <location>
        <begin position="633"/>
        <end position="844"/>
    </location>
</feature>
<feature type="domain" description="DNA2/NAM7 helicase helicase" evidence="25">
    <location>
        <begin position="1234"/>
        <end position="1325"/>
    </location>
</feature>
<evidence type="ECO:0000256" key="22">
    <source>
        <dbReference type="RuleBase" id="RU367041"/>
    </source>
</evidence>
<keyword evidence="14 22" id="KW-0408">Iron</keyword>
<dbReference type="InterPro" id="IPR045055">
    <property type="entry name" value="DNA2/NAM7-like"/>
</dbReference>
<evidence type="ECO:0000256" key="15">
    <source>
        <dbReference type="ARBA" id="ARBA00023014"/>
    </source>
</evidence>
<dbReference type="GO" id="GO:0046872">
    <property type="term" value="F:metal ion binding"/>
    <property type="evidence" value="ECO:0007669"/>
    <property type="project" value="UniProtKB-UniRule"/>
</dbReference>
<comment type="subcellular location">
    <subcellularLocation>
        <location evidence="2">Mitochondrion</location>
    </subcellularLocation>
    <subcellularLocation>
        <location evidence="22">Nucleus</location>
    </subcellularLocation>
    <subcellularLocation>
        <location evidence="22">Chromosome</location>
    </subcellularLocation>
</comment>
<reference evidence="28 29" key="1">
    <citation type="journal article" date="2018" name="Sci. Rep.">
        <title>Comparative analysis of the Pocillopora damicornis genome highlights role of immune system in coral evolution.</title>
        <authorList>
            <person name="Cunning R."/>
            <person name="Bay R.A."/>
            <person name="Gillette P."/>
            <person name="Baker A.C."/>
            <person name="Traylor-Knowles N."/>
        </authorList>
    </citation>
    <scope>NUCLEOTIDE SEQUENCE [LARGE SCALE GENOMIC DNA]</scope>
    <source>
        <strain evidence="28">RSMAS</strain>
        <tissue evidence="28">Whole animal</tissue>
    </source>
</reference>
<evidence type="ECO:0000256" key="18">
    <source>
        <dbReference type="ARBA" id="ARBA00023204"/>
    </source>
</evidence>
<keyword evidence="9" id="KW-0255">Endonuclease</keyword>
<dbReference type="InterPro" id="IPR014808">
    <property type="entry name" value="DNA_replication_fac_Dna2_N"/>
</dbReference>
<evidence type="ECO:0000256" key="6">
    <source>
        <dbReference type="ARBA" id="ARBA00022722"/>
    </source>
</evidence>
<dbReference type="GO" id="GO:0017116">
    <property type="term" value="F:single-stranded DNA helicase activity"/>
    <property type="evidence" value="ECO:0007669"/>
    <property type="project" value="UniProtKB-UniRule"/>
</dbReference>
<dbReference type="GO" id="GO:0051539">
    <property type="term" value="F:4 iron, 4 sulfur cluster binding"/>
    <property type="evidence" value="ECO:0007669"/>
    <property type="project" value="UniProtKB-UniRule"/>
</dbReference>
<feature type="compositionally biased region" description="Basic residues" evidence="23">
    <location>
        <begin position="279"/>
        <end position="291"/>
    </location>
</feature>
<feature type="region of interest" description="Disordered" evidence="23">
    <location>
        <begin position="107"/>
        <end position="142"/>
    </location>
</feature>
<organism evidence="28 29">
    <name type="scientific">Pocillopora damicornis</name>
    <name type="common">Cauliflower coral</name>
    <name type="synonym">Millepora damicornis</name>
    <dbReference type="NCBI Taxonomy" id="46731"/>
    <lineage>
        <taxon>Eukaryota</taxon>
        <taxon>Metazoa</taxon>
        <taxon>Cnidaria</taxon>
        <taxon>Anthozoa</taxon>
        <taxon>Hexacorallia</taxon>
        <taxon>Scleractinia</taxon>
        <taxon>Astrocoeniina</taxon>
        <taxon>Pocilloporidae</taxon>
        <taxon>Pocillopora</taxon>
    </lineage>
</organism>
<keyword evidence="18 22" id="KW-0234">DNA repair</keyword>
<evidence type="ECO:0000259" key="27">
    <source>
        <dbReference type="Pfam" id="PF21123"/>
    </source>
</evidence>
<evidence type="ECO:0000256" key="10">
    <source>
        <dbReference type="ARBA" id="ARBA00022763"/>
    </source>
</evidence>
<dbReference type="FunFam" id="3.40.50.300:FF:001170">
    <property type="entry name" value="DNA replication helicase Dna2"/>
    <property type="match status" value="1"/>
</dbReference>
<dbReference type="InterPro" id="IPR041677">
    <property type="entry name" value="DNA2/NAM7_AAA_11"/>
</dbReference>
<dbReference type="GO" id="GO:0071932">
    <property type="term" value="P:replication fork reversal"/>
    <property type="evidence" value="ECO:0007669"/>
    <property type="project" value="TreeGrafter"/>
</dbReference>
<dbReference type="GO" id="GO:0005694">
    <property type="term" value="C:chromosome"/>
    <property type="evidence" value="ECO:0007669"/>
    <property type="project" value="UniProtKB-SubCell"/>
</dbReference>
<comment type="caution">
    <text evidence="28">The sequence shown here is derived from an EMBL/GenBank/DDBJ whole genome shotgun (WGS) entry which is preliminary data.</text>
</comment>
<evidence type="ECO:0000256" key="11">
    <source>
        <dbReference type="ARBA" id="ARBA00022801"/>
    </source>
</evidence>
<keyword evidence="20 22" id="KW-0511">Multifunctional enzyme</keyword>
<keyword evidence="4 22" id="KW-0004">4Fe-4S</keyword>
<proteinExistence type="inferred from homology"/>
<accession>A0A3M6UIY9</accession>
<dbReference type="GO" id="GO:0006281">
    <property type="term" value="P:DNA repair"/>
    <property type="evidence" value="ECO:0007669"/>
    <property type="project" value="UniProtKB-KW"/>
</dbReference>
<evidence type="ECO:0000313" key="29">
    <source>
        <dbReference type="Proteomes" id="UP000275408"/>
    </source>
</evidence>
<evidence type="ECO:0000256" key="5">
    <source>
        <dbReference type="ARBA" id="ARBA00022705"/>
    </source>
</evidence>
<evidence type="ECO:0000256" key="17">
    <source>
        <dbReference type="ARBA" id="ARBA00023128"/>
    </source>
</evidence>
<dbReference type="GO" id="GO:0016887">
    <property type="term" value="F:ATP hydrolysis activity"/>
    <property type="evidence" value="ECO:0007669"/>
    <property type="project" value="RHEA"/>
</dbReference>
<dbReference type="CDD" id="cd18041">
    <property type="entry name" value="DEXXQc_DNA2"/>
    <property type="match status" value="1"/>
</dbReference>
<keyword evidence="11 22" id="KW-0378">Hydrolase</keyword>
<dbReference type="GO" id="GO:0005739">
    <property type="term" value="C:mitochondrion"/>
    <property type="evidence" value="ECO:0007669"/>
    <property type="project" value="UniProtKB-SubCell"/>
</dbReference>
<dbReference type="Pfam" id="PF08696">
    <property type="entry name" value="Dna2"/>
    <property type="match status" value="1"/>
</dbReference>
<evidence type="ECO:0000256" key="20">
    <source>
        <dbReference type="ARBA" id="ARBA00023268"/>
    </source>
</evidence>
<dbReference type="Proteomes" id="UP000275408">
    <property type="component" value="Unassembled WGS sequence"/>
</dbReference>
<dbReference type="SUPFAM" id="SSF52540">
    <property type="entry name" value="P-loop containing nucleoside triphosphate hydrolases"/>
    <property type="match status" value="1"/>
</dbReference>
<evidence type="ECO:0000256" key="7">
    <source>
        <dbReference type="ARBA" id="ARBA00022723"/>
    </source>
</evidence>
<feature type="domain" description="DNA2 rift barrel" evidence="27">
    <location>
        <begin position="1037"/>
        <end position="1148"/>
    </location>
</feature>
<dbReference type="InterPro" id="IPR041679">
    <property type="entry name" value="DNA2/NAM7-like_C"/>
</dbReference>
<evidence type="ECO:0000256" key="14">
    <source>
        <dbReference type="ARBA" id="ARBA00023004"/>
    </source>
</evidence>
<comment type="cofactor">
    <cofactor evidence="1">
        <name>[4Fe-4S] cluster</name>
        <dbReference type="ChEBI" id="CHEBI:49883"/>
    </cofactor>
</comment>
<evidence type="ECO:0000256" key="21">
    <source>
        <dbReference type="ARBA" id="ARBA00047995"/>
    </source>
</evidence>
<keyword evidence="16 22" id="KW-0238">DNA-binding</keyword>
<dbReference type="EMBL" id="RCHS01001413">
    <property type="protein sequence ID" value="RMX53617.1"/>
    <property type="molecule type" value="Genomic_DNA"/>
</dbReference>
<evidence type="ECO:0000256" key="3">
    <source>
        <dbReference type="ARBA" id="ARBA00007913"/>
    </source>
</evidence>
<evidence type="ECO:0000256" key="12">
    <source>
        <dbReference type="ARBA" id="ARBA00022806"/>
    </source>
</evidence>
<dbReference type="InterPro" id="IPR048459">
    <property type="entry name" value="DNA2_Rift"/>
</dbReference>
<dbReference type="OrthoDB" id="306218at2759"/>
<evidence type="ECO:0000256" key="19">
    <source>
        <dbReference type="ARBA" id="ARBA00023242"/>
    </source>
</evidence>
<protein>
    <recommendedName>
        <fullName evidence="22">DNA replication ATP-dependent helicase/nuclease</fullName>
        <ecNumber evidence="22">3.1.-.-</ecNumber>
        <ecNumber evidence="22">3.6.4.12</ecNumber>
    </recommendedName>
</protein>
<comment type="catalytic activity">
    <reaction evidence="21 22">
        <text>ATP + H2O = ADP + phosphate + H(+)</text>
        <dbReference type="Rhea" id="RHEA:13065"/>
        <dbReference type="ChEBI" id="CHEBI:15377"/>
        <dbReference type="ChEBI" id="CHEBI:15378"/>
        <dbReference type="ChEBI" id="CHEBI:30616"/>
        <dbReference type="ChEBI" id="CHEBI:43474"/>
        <dbReference type="ChEBI" id="CHEBI:456216"/>
        <dbReference type="EC" id="3.6.4.12"/>
    </reaction>
</comment>
<dbReference type="PANTHER" id="PTHR10887">
    <property type="entry name" value="DNA2/NAM7 HELICASE FAMILY"/>
    <property type="match status" value="1"/>
</dbReference>
<dbReference type="InterPro" id="IPR027417">
    <property type="entry name" value="P-loop_NTPase"/>
</dbReference>
<keyword evidence="7 22" id="KW-0479">Metal-binding</keyword>
<keyword evidence="6 22" id="KW-0540">Nuclease</keyword>
<evidence type="ECO:0000256" key="9">
    <source>
        <dbReference type="ARBA" id="ARBA00022759"/>
    </source>
</evidence>
<dbReference type="Pfam" id="PF13086">
    <property type="entry name" value="AAA_11"/>
    <property type="match status" value="2"/>
</dbReference>
<dbReference type="InterPro" id="IPR011604">
    <property type="entry name" value="PDDEXK-like_dom_sf"/>
</dbReference>
<dbReference type="InterPro" id="IPR047187">
    <property type="entry name" value="SF1_C_Upf1"/>
</dbReference>
<dbReference type="GO" id="GO:0005634">
    <property type="term" value="C:nucleus"/>
    <property type="evidence" value="ECO:0007669"/>
    <property type="project" value="UniProtKB-SubCell"/>
</dbReference>
<feature type="region of interest" description="Disordered" evidence="23">
    <location>
        <begin position="272"/>
        <end position="328"/>
    </location>
</feature>
<dbReference type="STRING" id="46731.A0A3M6UIY9"/>
<evidence type="ECO:0000256" key="16">
    <source>
        <dbReference type="ARBA" id="ARBA00023125"/>
    </source>
</evidence>
<keyword evidence="13 22" id="KW-0067">ATP-binding</keyword>
<evidence type="ECO:0000256" key="1">
    <source>
        <dbReference type="ARBA" id="ARBA00001966"/>
    </source>
</evidence>
<evidence type="ECO:0000256" key="23">
    <source>
        <dbReference type="SAM" id="MobiDB-lite"/>
    </source>
</evidence>
<feature type="compositionally biased region" description="Polar residues" evidence="23">
    <location>
        <begin position="300"/>
        <end position="324"/>
    </location>
</feature>
<dbReference type="GO" id="GO:0005524">
    <property type="term" value="F:ATP binding"/>
    <property type="evidence" value="ECO:0007669"/>
    <property type="project" value="UniProtKB-UniRule"/>
</dbReference>
<dbReference type="GO" id="GO:0033567">
    <property type="term" value="P:DNA replication, Okazaki fragment processing"/>
    <property type="evidence" value="ECO:0007669"/>
    <property type="project" value="UniProtKB-UniRule"/>
</dbReference>
<evidence type="ECO:0000313" key="28">
    <source>
        <dbReference type="EMBL" id="RMX53617.1"/>
    </source>
</evidence>
<sequence>MGKPKLNKGTGKRARSSSEDEERNPSQQTIKSYFGKETCQLWTTVGQESKGNGKRKSLKLSTKKKEDKLNTLVTRRNDKSGSSPQSRKGKTDQKCFTKIVKQNLVLTPLPKNAQAKSNGEMSSSSSEPSQPPLAHKKNGYNNLKLPSPICQLRNKKNTAISGSKSNFAVNSVKEIVIKDDDFIPPTPSPNGQHSFISCCPESTPLLHDESKVSKILNNSSAANYYKTGLSERGSAKIKKAVFIGNDPIEADDDKRLPVSDISSPPHNYVEAQMTTQATSRKKYKLSRKGFKPPRVLSSPIKKSNISASVDKSPKNQSPTGNNAGYQKESASIIAPSKCVVLRSRMKRSAARGSSPMQKRLLTERPLEEKSTVKCNLWDRIEEDLLSNSPGENGENEGQQAVDHEQYHLANHWVENKNVMKQYTMDTSIGNCSLDEKLLECEELFDERNHGESYSCTNNNYGTEEMEKCDSNVGGDVKSQFRTPNKSQSHQILQPFKSPPCNNLSGQLLTPTRADGNTSVDSLADAMELDNLLDGVEWSPMVSFPETFHISSNSNSSSCKALFSPIRNTEQANTISKDLQNKCNITHITCHSGTKGYSRFLVLEVSRRELQGQEVVAKYGRQLPEKVLRLFDEVSGQEKFCSLREDWEMSEVEPGDIVHITGSFDSSTATCILDNSTEHYLVIHPDTLVSGTTVSMATKCLRQGILNEQFRTESQSEAMLIGTLLHDLFDLAMEFKEFSPDALLTRARGLLQRLSYLDDFYSLGQTESWALEKLKEHIPLLCDWAKKFVVPFPQPDLGAMDFKTPEFPHQTEQPSVCVSALKDIEENIWSPRYGLKGKVDATVEVKIDRRPKIRRHRPDTGNQVQTRVMPLELKTGKMFTKLGSIEHRAQVILYTLLMSDRYFQAVDAGLLFYMKAAHMLSVPSFLHERRALIMKRNEVARYLTLNRAGATGSMPAMLKDHNTCKRCPQVQNCTTFHKAVEQGDGVTSGLGSLFKEMTEHMSRTYVRYFRDWYKLVCLEGKEMEQKRNQNEIWCLDGSEREKLGRCFSGMVLKSCGYDMVQGGSHYYRHKFERCADHPSVMSLQDVPITAGDRVILSEENGRATAVAAGYIHEVKKSEVVVSLDRDLTKSYDTHTKETSSKLYRLDKDEEYSTQTTLWSNMAKLFKGDSDRDAQLRRQIVDLEPPVFSRERRNDTVTMCSQTSDIAQFFSQQSPSQSNKSQKSLPDPAVESILQELNSGQRKAVSKALAAHHYALILGMPGTGKTTTISCLVRVLVASGKSVLLTSYTHTAVDNILLKLKEANIDFLRLGQVHKILPKIQSYSAHRAAAGIKTVNELRKLYESKSVVATTCLGVKHALFSQRSFDYCIVDEASQITQPVCIGPLRHARVFILVGDHYQLPPLVQSVEAREGGMDVSLFKRLSERHPHAVVSLEHQYRMNEDIMELSNTLIYEHRLKCGTQGVARAVLELPNWDEFFCYMKENTANIKGNWILDTLLPSRPVVFLDTDRVPAPESRSEHLVSNETEAAIVHQLACALLKAGLQPASLGIISPYRHQLKLITQIFHRDADTKQNEIEINTVDKYQGRDKACIIVSLVRNNEHSNVGDLLRDWRRVNVAVTRAKRKLILIGSLMTLKGSLLLQELFDLLELKDWVQVLPYDGQKMFEFLTKSFQTSPSKSLETL</sequence>
<dbReference type="EC" id="3.1.-.-" evidence="22"/>
<keyword evidence="8 22" id="KW-0547">Nucleotide-binding</keyword>
<keyword evidence="17" id="KW-0496">Mitochondrion</keyword>
<dbReference type="Gene3D" id="3.90.320.10">
    <property type="match status" value="1"/>
</dbReference>
<dbReference type="Gene3D" id="3.40.50.300">
    <property type="entry name" value="P-loop containing nucleotide triphosphate hydrolases"/>
    <property type="match status" value="3"/>
</dbReference>
<dbReference type="EC" id="3.6.4.12" evidence="22"/>
<keyword evidence="10 22" id="KW-0227">DNA damage</keyword>
<evidence type="ECO:0000256" key="8">
    <source>
        <dbReference type="ARBA" id="ARBA00022741"/>
    </source>
</evidence>
<dbReference type="PANTHER" id="PTHR10887:SF433">
    <property type="entry name" value="DNA REPLICATION ATP-DEPENDENT HELICASE_NUCLEASE DNA2"/>
    <property type="match status" value="1"/>
</dbReference>
<gene>
    <name evidence="28" type="ORF">pdam_00000254</name>
</gene>
<evidence type="ECO:0000259" key="25">
    <source>
        <dbReference type="Pfam" id="PF13086"/>
    </source>
</evidence>
<dbReference type="Gene3D" id="2.40.30.270">
    <property type="match status" value="1"/>
</dbReference>
<dbReference type="Pfam" id="PF21123">
    <property type="entry name" value="Dna2_Rift"/>
    <property type="match status" value="1"/>
</dbReference>
<evidence type="ECO:0000259" key="24">
    <source>
        <dbReference type="Pfam" id="PF08696"/>
    </source>
</evidence>
<evidence type="ECO:0000259" key="26">
    <source>
        <dbReference type="Pfam" id="PF13087"/>
    </source>
</evidence>
<feature type="compositionally biased region" description="Basic and acidic residues" evidence="23">
    <location>
        <begin position="63"/>
        <end position="79"/>
    </location>
</feature>